<dbReference type="InterPro" id="IPR029055">
    <property type="entry name" value="Ntn_hydrolases_N"/>
</dbReference>
<protein>
    <recommendedName>
        <fullName evidence="3">asparagine synthase (glutamine-hydrolyzing)</fullName>
        <ecNumber evidence="3">6.3.5.4</ecNumber>
    </recommendedName>
</protein>
<dbReference type="EMBL" id="CP019082">
    <property type="protein sequence ID" value="APW61184.1"/>
    <property type="molecule type" value="Genomic_DNA"/>
</dbReference>
<keyword evidence="5 9" id="KW-0067">ATP-binding</keyword>
<keyword evidence="12" id="KW-0436">Ligase</keyword>
<dbReference type="GO" id="GO:0006529">
    <property type="term" value="P:asparagine biosynthetic process"/>
    <property type="evidence" value="ECO:0007669"/>
    <property type="project" value="UniProtKB-KW"/>
</dbReference>
<dbReference type="GO" id="GO:0004066">
    <property type="term" value="F:asparagine synthase (glutamine-hydrolyzing) activity"/>
    <property type="evidence" value="ECO:0007669"/>
    <property type="project" value="UniProtKB-EC"/>
</dbReference>
<accession>A0A1U7CQG8</accession>
<dbReference type="PANTHER" id="PTHR43284">
    <property type="entry name" value="ASPARAGINE SYNTHETASE (GLUTAMINE-HYDROLYZING)"/>
    <property type="match status" value="1"/>
</dbReference>
<reference evidence="13" key="1">
    <citation type="submission" date="2016-12" db="EMBL/GenBank/DDBJ databases">
        <title>Comparative genomics of four Isosphaeraceae planctomycetes: a common pool of plasmids and glycoside hydrolase genes.</title>
        <authorList>
            <person name="Ivanova A."/>
        </authorList>
    </citation>
    <scope>NUCLEOTIDE SEQUENCE [LARGE SCALE GENOMIC DNA]</scope>
    <source>
        <strain evidence="13">PX4</strain>
    </source>
</reference>
<organism evidence="12 13">
    <name type="scientific">Paludisphaera borealis</name>
    <dbReference type="NCBI Taxonomy" id="1387353"/>
    <lineage>
        <taxon>Bacteria</taxon>
        <taxon>Pseudomonadati</taxon>
        <taxon>Planctomycetota</taxon>
        <taxon>Planctomycetia</taxon>
        <taxon>Isosphaerales</taxon>
        <taxon>Isosphaeraceae</taxon>
        <taxon>Paludisphaera</taxon>
    </lineage>
</organism>
<evidence type="ECO:0000256" key="2">
    <source>
        <dbReference type="ARBA" id="ARBA00005752"/>
    </source>
</evidence>
<dbReference type="InterPro" id="IPR033738">
    <property type="entry name" value="AsnB_N"/>
</dbReference>
<dbReference type="InterPro" id="IPR014729">
    <property type="entry name" value="Rossmann-like_a/b/a_fold"/>
</dbReference>
<dbReference type="OrthoDB" id="9763290at2"/>
<feature type="site" description="Important for beta-aspartyl-AMP intermediate formation" evidence="10">
    <location>
        <position position="367"/>
    </location>
</feature>
<dbReference type="Proteomes" id="UP000186309">
    <property type="component" value="Chromosome"/>
</dbReference>
<comment type="pathway">
    <text evidence="1">Amino-acid biosynthesis; L-asparagine biosynthesis; L-asparagine from L-aspartate (L-Gln route): step 1/1.</text>
</comment>
<dbReference type="InterPro" id="IPR051786">
    <property type="entry name" value="ASN_synthetase/amidase"/>
</dbReference>
<evidence type="ECO:0000313" key="13">
    <source>
        <dbReference type="Proteomes" id="UP000186309"/>
    </source>
</evidence>
<keyword evidence="8" id="KW-0061">Asparagine biosynthesis</keyword>
<evidence type="ECO:0000256" key="10">
    <source>
        <dbReference type="PIRSR" id="PIRSR001589-3"/>
    </source>
</evidence>
<dbReference type="KEGG" id="pbor:BSF38_02688"/>
<keyword evidence="13" id="KW-1185">Reference proteome</keyword>
<dbReference type="SUPFAM" id="SSF52402">
    <property type="entry name" value="Adenine nucleotide alpha hydrolases-like"/>
    <property type="match status" value="1"/>
</dbReference>
<keyword evidence="8" id="KW-0028">Amino-acid biosynthesis</keyword>
<comment type="catalytic activity">
    <reaction evidence="7">
        <text>L-aspartate + L-glutamine + ATP + H2O = L-asparagine + L-glutamate + AMP + diphosphate + H(+)</text>
        <dbReference type="Rhea" id="RHEA:12228"/>
        <dbReference type="ChEBI" id="CHEBI:15377"/>
        <dbReference type="ChEBI" id="CHEBI:15378"/>
        <dbReference type="ChEBI" id="CHEBI:29985"/>
        <dbReference type="ChEBI" id="CHEBI:29991"/>
        <dbReference type="ChEBI" id="CHEBI:30616"/>
        <dbReference type="ChEBI" id="CHEBI:33019"/>
        <dbReference type="ChEBI" id="CHEBI:58048"/>
        <dbReference type="ChEBI" id="CHEBI:58359"/>
        <dbReference type="ChEBI" id="CHEBI:456215"/>
        <dbReference type="EC" id="6.3.5.4"/>
    </reaction>
</comment>
<evidence type="ECO:0000256" key="8">
    <source>
        <dbReference type="PIRSR" id="PIRSR001589-1"/>
    </source>
</evidence>
<dbReference type="AlphaFoldDB" id="A0A1U7CQG8"/>
<evidence type="ECO:0000256" key="4">
    <source>
        <dbReference type="ARBA" id="ARBA00022741"/>
    </source>
</evidence>
<keyword evidence="6 8" id="KW-0315">Glutamine amidotransferase</keyword>
<feature type="binding site" evidence="9">
    <location>
        <position position="100"/>
    </location>
    <ligand>
        <name>L-glutamine</name>
        <dbReference type="ChEBI" id="CHEBI:58359"/>
    </ligand>
</feature>
<name>A0A1U7CQG8_9BACT</name>
<dbReference type="SUPFAM" id="SSF56235">
    <property type="entry name" value="N-terminal nucleophile aminohydrolases (Ntn hydrolases)"/>
    <property type="match status" value="1"/>
</dbReference>
<evidence type="ECO:0000256" key="9">
    <source>
        <dbReference type="PIRSR" id="PIRSR001589-2"/>
    </source>
</evidence>
<evidence type="ECO:0000256" key="1">
    <source>
        <dbReference type="ARBA" id="ARBA00005187"/>
    </source>
</evidence>
<dbReference type="PROSITE" id="PS51278">
    <property type="entry name" value="GATASE_TYPE_2"/>
    <property type="match status" value="1"/>
</dbReference>
<dbReference type="NCBIfam" id="TIGR01536">
    <property type="entry name" value="asn_synth_AEB"/>
    <property type="match status" value="1"/>
</dbReference>
<dbReference type="Pfam" id="PF00733">
    <property type="entry name" value="Asn_synthase"/>
    <property type="match status" value="1"/>
</dbReference>
<gene>
    <name evidence="12" type="primary">asnB_3</name>
    <name evidence="12" type="ORF">BSF38_02688</name>
</gene>
<dbReference type="PANTHER" id="PTHR43284:SF1">
    <property type="entry name" value="ASPARAGINE SYNTHETASE"/>
    <property type="match status" value="1"/>
</dbReference>
<dbReference type="InterPro" id="IPR006426">
    <property type="entry name" value="Asn_synth_AEB"/>
</dbReference>
<dbReference type="Gene3D" id="3.40.50.620">
    <property type="entry name" value="HUPs"/>
    <property type="match status" value="2"/>
</dbReference>
<dbReference type="GO" id="GO:0005829">
    <property type="term" value="C:cytosol"/>
    <property type="evidence" value="ECO:0007669"/>
    <property type="project" value="TreeGrafter"/>
</dbReference>
<dbReference type="EC" id="6.3.5.4" evidence="3"/>
<proteinExistence type="inferred from homology"/>
<feature type="active site" description="For GATase activity" evidence="8">
    <location>
        <position position="2"/>
    </location>
</feature>
<dbReference type="PIRSF" id="PIRSF001589">
    <property type="entry name" value="Asn_synthetase_glu-h"/>
    <property type="match status" value="1"/>
</dbReference>
<feature type="domain" description="Glutamine amidotransferase type-2" evidence="11">
    <location>
        <begin position="2"/>
        <end position="212"/>
    </location>
</feature>
<dbReference type="CDD" id="cd01991">
    <property type="entry name" value="Asn_synthase_B_C"/>
    <property type="match status" value="1"/>
</dbReference>
<evidence type="ECO:0000256" key="5">
    <source>
        <dbReference type="ARBA" id="ARBA00022840"/>
    </source>
</evidence>
<evidence type="ECO:0000256" key="7">
    <source>
        <dbReference type="ARBA" id="ARBA00048741"/>
    </source>
</evidence>
<evidence type="ECO:0000256" key="3">
    <source>
        <dbReference type="ARBA" id="ARBA00012737"/>
    </source>
</evidence>
<evidence type="ECO:0000313" key="12">
    <source>
        <dbReference type="EMBL" id="APW61184.1"/>
    </source>
</evidence>
<comment type="similarity">
    <text evidence="2">Belongs to the asparagine synthetase family.</text>
</comment>
<dbReference type="STRING" id="1387353.BSF38_02688"/>
<dbReference type="InterPro" id="IPR001962">
    <property type="entry name" value="Asn_synthase"/>
</dbReference>
<dbReference type="CDD" id="cd00712">
    <property type="entry name" value="AsnB"/>
    <property type="match status" value="1"/>
</dbReference>
<dbReference type="GO" id="GO:0005524">
    <property type="term" value="F:ATP binding"/>
    <property type="evidence" value="ECO:0007669"/>
    <property type="project" value="UniProtKB-KW"/>
</dbReference>
<sequence>MCGIIGMYSMREPISAAPLERSTSRLAHRGPDGRRTWISEDRRVALGHARLSIIDLATGDQPIASEDESLRIVVNGEFYDFERTRSDLESRGHRLRTHSDSEIALHLYEDLGTACLQQLRGEFAYILWDGPNDTLFAARDRLGIKPLYYALHQGTLYLASEIKALLAAGVPGRWDHAAFFQANHFLATPQDRTLFEGIDQVPPGCFLLASGGRIRLIRYWDFDYPAADDSRPVEPDAEYAERFRHALDEAVRLRLRADVPVGCYLSGGIDSCAVLGLAATHRADPIRAFTLTFDRADYDEGALAREMAAHAGAEFHPIPIRQSDLADHFIDAIWQAETLCFNAHGVAKYLLSRAVRDAGYKVVLTGEGSDEILAGYPPFRRDMLLYNARGQDEEEVRRLLDELQSSNPISRGLLLPEGAALPLTSVRRALGFVPSWLEAYATAAFRLRSLFAPDFAAEFARRDPYRVLLNGLDAPGQLTGREPVDQSLYLWSKVMLPSYVLTVLGDRMEMAHSVEGRLPFLDHHVVELARGLPISQKIRGITEKYVLREAARPVLTATVHGRHKHPFLAPPAALSPGERLHELMQETLRGPALASLPFYDQSKVVALLDGLPALSDDARTAFDPVLMILLSACGLHERYNL</sequence>
<dbReference type="RefSeq" id="WP_076346352.1">
    <property type="nucleotide sequence ID" value="NZ_CP019082.1"/>
</dbReference>
<keyword evidence="4 9" id="KW-0547">Nucleotide-binding</keyword>
<dbReference type="Pfam" id="PF13537">
    <property type="entry name" value="GATase_7"/>
    <property type="match status" value="1"/>
</dbReference>
<evidence type="ECO:0000259" key="11">
    <source>
        <dbReference type="PROSITE" id="PS51278"/>
    </source>
</evidence>
<evidence type="ECO:0000256" key="6">
    <source>
        <dbReference type="ARBA" id="ARBA00022962"/>
    </source>
</evidence>
<dbReference type="Gene3D" id="3.60.20.10">
    <property type="entry name" value="Glutamine Phosphoribosylpyrophosphate, subunit 1, domain 1"/>
    <property type="match status" value="1"/>
</dbReference>
<dbReference type="InterPro" id="IPR017932">
    <property type="entry name" value="GATase_2_dom"/>
</dbReference>